<dbReference type="AlphaFoldDB" id="A0A2Z4BVV7"/>
<proteinExistence type="predicted"/>
<dbReference type="Gene3D" id="3.90.550.10">
    <property type="entry name" value="Spore Coat Polysaccharide Biosynthesis Protein SpsA, Chain A"/>
    <property type="match status" value="1"/>
</dbReference>
<sequence length="249" mass="29098">MVRLFVSTVSHNNDQMIVENNVLPSLSSNYEVVVKCNTKCTDLLRSLEKENNIHIIDDEYSRGFGDNNNIAFEYCKSNLGMQPDDYFLTLNPDVIIDIHIIHQLLDRVVNRNIGIATINLFKDLELKNTEGSIRRFPGVFTPAITFLLGRNPDEYHKESIDCEVFVDWAAGSFLLFKASVYEELGGFDEKYFMYFEDVDICRRARKYGYKIIYYPDLKATHFGAYRNRNILSKNFVWYLRSYIAYHTGW</sequence>
<keyword evidence="1" id="KW-0808">Transferase</keyword>
<dbReference type="Pfam" id="PF13641">
    <property type="entry name" value="Glyco_tranf_2_3"/>
    <property type="match status" value="1"/>
</dbReference>
<name>A0A2Z4BVV7_9ENTR</name>
<gene>
    <name evidence="1" type="primary">gt3</name>
</gene>
<dbReference type="InterPro" id="IPR029044">
    <property type="entry name" value="Nucleotide-diphossugar_trans"/>
</dbReference>
<dbReference type="PANTHER" id="PTHR43179:SF7">
    <property type="entry name" value="RHAMNOSYLTRANSFERASE WBBL"/>
    <property type="match status" value="1"/>
</dbReference>
<reference evidence="1" key="1">
    <citation type="submission" date="2018-05" db="EMBL/GenBank/DDBJ databases">
        <authorList>
            <person name="Lanie J.A."/>
            <person name="Ng W.-L."/>
            <person name="Kazmierczak K.M."/>
            <person name="Andrzejewski T.M."/>
            <person name="Davidsen T.M."/>
            <person name="Wayne K.J."/>
            <person name="Tettelin H."/>
            <person name="Glass J.I."/>
            <person name="Rusch D."/>
            <person name="Podicherti R."/>
            <person name="Tsui H.-C.T."/>
            <person name="Winkler M.E."/>
        </authorList>
    </citation>
    <scope>NUCLEOTIDE SEQUENCE</scope>
    <source>
        <strain evidence="1">O32_G3543</strain>
    </source>
</reference>
<evidence type="ECO:0000313" key="1">
    <source>
        <dbReference type="EMBL" id="AWU66725.1"/>
    </source>
</evidence>
<organism evidence="1">
    <name type="scientific">Citrobacter youngae</name>
    <dbReference type="NCBI Taxonomy" id="133448"/>
    <lineage>
        <taxon>Bacteria</taxon>
        <taxon>Pseudomonadati</taxon>
        <taxon>Pseudomonadota</taxon>
        <taxon>Gammaproteobacteria</taxon>
        <taxon>Enterobacterales</taxon>
        <taxon>Enterobacteriaceae</taxon>
        <taxon>Citrobacter</taxon>
        <taxon>Citrobacter freundii complex</taxon>
    </lineage>
</organism>
<protein>
    <submittedName>
        <fullName evidence="1">Glycosyl transferase</fullName>
    </submittedName>
</protein>
<dbReference type="PANTHER" id="PTHR43179">
    <property type="entry name" value="RHAMNOSYLTRANSFERASE WBBL"/>
    <property type="match status" value="1"/>
</dbReference>
<dbReference type="GO" id="GO:0016740">
    <property type="term" value="F:transferase activity"/>
    <property type="evidence" value="ECO:0007669"/>
    <property type="project" value="UniProtKB-KW"/>
</dbReference>
<dbReference type="EMBL" id="MH325900">
    <property type="protein sequence ID" value="AWU66725.1"/>
    <property type="molecule type" value="Genomic_DNA"/>
</dbReference>
<dbReference type="SUPFAM" id="SSF53448">
    <property type="entry name" value="Nucleotide-diphospho-sugar transferases"/>
    <property type="match status" value="1"/>
</dbReference>
<accession>A0A2Z4BVV7</accession>